<dbReference type="EMBL" id="GBRH01268760">
    <property type="protein sequence ID" value="JAD29135.1"/>
    <property type="molecule type" value="Transcribed_RNA"/>
</dbReference>
<accession>A0A0A8YXF1</accession>
<dbReference type="AlphaFoldDB" id="A0A0A8YXF1"/>
<organism evidence="2">
    <name type="scientific">Arundo donax</name>
    <name type="common">Giant reed</name>
    <name type="synonym">Donax arundinaceus</name>
    <dbReference type="NCBI Taxonomy" id="35708"/>
    <lineage>
        <taxon>Eukaryota</taxon>
        <taxon>Viridiplantae</taxon>
        <taxon>Streptophyta</taxon>
        <taxon>Embryophyta</taxon>
        <taxon>Tracheophyta</taxon>
        <taxon>Spermatophyta</taxon>
        <taxon>Magnoliopsida</taxon>
        <taxon>Liliopsida</taxon>
        <taxon>Poales</taxon>
        <taxon>Poaceae</taxon>
        <taxon>PACMAD clade</taxon>
        <taxon>Arundinoideae</taxon>
        <taxon>Arundineae</taxon>
        <taxon>Arundo</taxon>
    </lineage>
</organism>
<evidence type="ECO:0000256" key="1">
    <source>
        <dbReference type="SAM" id="MobiDB-lite"/>
    </source>
</evidence>
<reference evidence="2" key="2">
    <citation type="journal article" date="2015" name="Data Brief">
        <title>Shoot transcriptome of the giant reed, Arundo donax.</title>
        <authorList>
            <person name="Barrero R.A."/>
            <person name="Guerrero F.D."/>
            <person name="Moolhuijzen P."/>
            <person name="Goolsby J.A."/>
            <person name="Tidwell J."/>
            <person name="Bellgard S.E."/>
            <person name="Bellgard M.I."/>
        </authorList>
    </citation>
    <scope>NUCLEOTIDE SEQUENCE</scope>
    <source>
        <tissue evidence="2">Shoot tissue taken approximately 20 cm above the soil surface</tissue>
    </source>
</reference>
<feature type="compositionally biased region" description="Basic residues" evidence="1">
    <location>
        <begin position="103"/>
        <end position="121"/>
    </location>
</feature>
<evidence type="ECO:0000313" key="2">
    <source>
        <dbReference type="EMBL" id="JAD29135.1"/>
    </source>
</evidence>
<proteinExistence type="predicted"/>
<feature type="region of interest" description="Disordered" evidence="1">
    <location>
        <begin position="97"/>
        <end position="130"/>
    </location>
</feature>
<sequence length="207" mass="23559">MCSQRGQAHARRALARLVGGLPRGTHRAPELGNSVERAVRRDAERRAAEGDVLECEGEEHVASEQHRGLVEGDVVSGAAAAERVVVPSRHVIVDEHARGGSSWRRRQVRSPRPRRRRRARMPRWPTRGGRACCRRGRSSAWTCRGARGSARGATEPRPTRRAQPWPWQTVLLHREADCNILQKQHRDCPTLYWYLLLHASYWTQSSY</sequence>
<protein>
    <submittedName>
        <fullName evidence="2">Uncharacterized protein</fullName>
    </submittedName>
</protein>
<name>A0A0A8YXF1_ARUDO</name>
<reference evidence="2" key="1">
    <citation type="submission" date="2014-09" db="EMBL/GenBank/DDBJ databases">
        <authorList>
            <person name="Magalhaes I.L.F."/>
            <person name="Oliveira U."/>
            <person name="Santos F.R."/>
            <person name="Vidigal T.H.D.A."/>
            <person name="Brescovit A.D."/>
            <person name="Santos A.J."/>
        </authorList>
    </citation>
    <scope>NUCLEOTIDE SEQUENCE</scope>
    <source>
        <tissue evidence="2">Shoot tissue taken approximately 20 cm above the soil surface</tissue>
    </source>
</reference>